<dbReference type="InterPro" id="IPR029001">
    <property type="entry name" value="ITPase-like_fam"/>
</dbReference>
<protein>
    <recommendedName>
        <fullName evidence="12">dTTP/UTP pyrophosphatase</fullName>
        <shortName evidence="12">dTTPase/UTPase</shortName>
        <ecNumber evidence="12">3.6.1.9</ecNumber>
    </recommendedName>
    <alternativeName>
        <fullName evidence="12">Nucleoside triphosphate pyrophosphatase</fullName>
    </alternativeName>
    <alternativeName>
        <fullName evidence="12">Nucleotide pyrophosphatase</fullName>
        <shortName evidence="12">Nucleotide PPase</shortName>
    </alternativeName>
</protein>
<feature type="site" description="Important for substrate specificity" evidence="12">
    <location>
        <position position="319"/>
    </location>
</feature>
<dbReference type="GO" id="GO:0005737">
    <property type="term" value="C:cytoplasm"/>
    <property type="evidence" value="ECO:0007669"/>
    <property type="project" value="UniProtKB-SubCell"/>
</dbReference>
<dbReference type="PANTHER" id="PTHR37484:SF1">
    <property type="entry name" value="ROD SHAPE-DETERMINING PROTEIN MRED"/>
    <property type="match status" value="1"/>
</dbReference>
<dbReference type="CDD" id="cd00555">
    <property type="entry name" value="Maf"/>
    <property type="match status" value="1"/>
</dbReference>
<keyword evidence="6 13" id="KW-0812">Transmembrane</keyword>
<dbReference type="PANTHER" id="PTHR37484">
    <property type="entry name" value="ROD SHAPE-DETERMINING PROTEIN MRED"/>
    <property type="match status" value="1"/>
</dbReference>
<dbReference type="GO" id="GO:0036221">
    <property type="term" value="F:UTP diphosphatase activity"/>
    <property type="evidence" value="ECO:0007669"/>
    <property type="project" value="RHEA"/>
</dbReference>
<evidence type="ECO:0000256" key="9">
    <source>
        <dbReference type="ARBA" id="ARBA00022989"/>
    </source>
</evidence>
<evidence type="ECO:0000256" key="8">
    <source>
        <dbReference type="ARBA" id="ARBA00022960"/>
    </source>
</evidence>
<dbReference type="Proteomes" id="UP000254877">
    <property type="component" value="Unassembled WGS sequence"/>
</dbReference>
<keyword evidence="4" id="KW-1003">Cell membrane</keyword>
<evidence type="ECO:0000256" key="11">
    <source>
        <dbReference type="ARBA" id="ARBA00023136"/>
    </source>
</evidence>
<comment type="similarity">
    <text evidence="12">Belongs to the Maf family. YhdE subfamily.</text>
</comment>
<feature type="site" description="Important for substrate specificity" evidence="12">
    <location>
        <position position="237"/>
    </location>
</feature>
<evidence type="ECO:0000256" key="5">
    <source>
        <dbReference type="ARBA" id="ARBA00022490"/>
    </source>
</evidence>
<comment type="similarity">
    <text evidence="3">Belongs to the MreD family.</text>
</comment>
<evidence type="ECO:0000256" key="4">
    <source>
        <dbReference type="ARBA" id="ARBA00022475"/>
    </source>
</evidence>
<proteinExistence type="inferred from homology"/>
<dbReference type="SUPFAM" id="SSF52972">
    <property type="entry name" value="ITPase-like"/>
    <property type="match status" value="1"/>
</dbReference>
<evidence type="ECO:0000256" key="7">
    <source>
        <dbReference type="ARBA" id="ARBA00022801"/>
    </source>
</evidence>
<comment type="caution">
    <text evidence="12">Lacks conserved residue(s) required for the propagation of feature annotation.</text>
</comment>
<feature type="transmembrane region" description="Helical" evidence="13">
    <location>
        <begin position="104"/>
        <end position="128"/>
    </location>
</feature>
<reference evidence="14 15" key="1">
    <citation type="submission" date="2018-06" db="EMBL/GenBank/DDBJ databases">
        <authorList>
            <consortium name="Pathogen Informatics"/>
            <person name="Doyle S."/>
        </authorList>
    </citation>
    <scope>NUCLEOTIDE SEQUENCE [LARGE SCALE GENOMIC DNA]</scope>
    <source>
        <strain evidence="14 15">NCTC7928</strain>
    </source>
</reference>
<accession>A0A376LC44</accession>
<dbReference type="GO" id="GO:0009117">
    <property type="term" value="P:nucleotide metabolic process"/>
    <property type="evidence" value="ECO:0007669"/>
    <property type="project" value="UniProtKB-KW"/>
</dbReference>
<comment type="function">
    <text evidence="12">Nucleoside triphosphate pyrophosphatase that hydrolyzes dTTP and UTP. May have a dual role in cell division arrest and in preventing the incorporation of modified nucleotides into cellular nucleic acids.</text>
</comment>
<evidence type="ECO:0000256" key="13">
    <source>
        <dbReference type="SAM" id="Phobius"/>
    </source>
</evidence>
<dbReference type="EMBL" id="UGAB01000002">
    <property type="protein sequence ID" value="STF41822.1"/>
    <property type="molecule type" value="Genomic_DNA"/>
</dbReference>
<feature type="site" description="Important for substrate specificity" evidence="12">
    <location>
        <position position="178"/>
    </location>
</feature>
<evidence type="ECO:0000256" key="12">
    <source>
        <dbReference type="HAMAP-Rule" id="MF_00528"/>
    </source>
</evidence>
<dbReference type="NCBIfam" id="TIGR00172">
    <property type="entry name" value="maf"/>
    <property type="match status" value="1"/>
</dbReference>
<dbReference type="NCBIfam" id="NF008282">
    <property type="entry name" value="PRK11060.1"/>
    <property type="match status" value="1"/>
</dbReference>
<feature type="transmembrane region" description="Helical" evidence="13">
    <location>
        <begin position="134"/>
        <end position="152"/>
    </location>
</feature>
<keyword evidence="8" id="KW-0133">Cell shape</keyword>
<dbReference type="Pfam" id="PF04093">
    <property type="entry name" value="MreD"/>
    <property type="match status" value="1"/>
</dbReference>
<feature type="transmembrane region" description="Helical" evidence="13">
    <location>
        <begin position="74"/>
        <end position="92"/>
    </location>
</feature>
<gene>
    <name evidence="14" type="primary">yhdE</name>
    <name evidence="14" type="ORF">NCTC7928_02438</name>
</gene>
<dbReference type="InterPro" id="IPR003697">
    <property type="entry name" value="Maf-like"/>
</dbReference>
<keyword evidence="9 13" id="KW-1133">Transmembrane helix</keyword>
<feature type="active site" description="Proton acceptor" evidence="12">
    <location>
        <position position="236"/>
    </location>
</feature>
<dbReference type="Gene3D" id="3.90.950.10">
    <property type="match status" value="1"/>
</dbReference>
<dbReference type="AlphaFoldDB" id="A0A376LC44"/>
<feature type="transmembrane region" description="Helical" evidence="13">
    <location>
        <begin position="37"/>
        <end position="54"/>
    </location>
</feature>
<dbReference type="EC" id="3.6.1.9" evidence="12"/>
<evidence type="ECO:0000256" key="6">
    <source>
        <dbReference type="ARBA" id="ARBA00022692"/>
    </source>
</evidence>
<dbReference type="FunFam" id="3.90.950.10:FF:000004">
    <property type="entry name" value="dTTP/UTP pyrophosphatase"/>
    <property type="match status" value="1"/>
</dbReference>
<dbReference type="InterPro" id="IPR026034">
    <property type="entry name" value="MreD_proteobac"/>
</dbReference>
<dbReference type="NCBIfam" id="TIGR03426">
    <property type="entry name" value="shape_MreD"/>
    <property type="match status" value="1"/>
</dbReference>
<sequence length="363" mass="40590">MASYRSQGRWVIWLSFLIALLLQIMPWPDNLIVFRPNWVLLILLYWILALPHRVNVGTGFVMGAILDLISGSTLGVRVLAMSIIAYLVALKYQLFRNLALWQQALVVMLLSLVVDIIVFWAEFLVINVSFRPEVFWSSVVNGVLWPWIFLLMRKVRQQFCSAIKVSMTSLYLASGSPRRQELLAQLGVTFERIVTGIEEQRQPQESAQQYVVRLAREKAQAGVAQTAQDLPVLGADTIVILNGEVLEKPRDAEHAAQMLRKLSGQTHQVMTAVALADSQHILDCLVVTDVTFRTLTDEDIAGYVASGEPLDKAGAYGIQGLGGCFVRKINGSYHAVVGLPLVETYELLSNFNALREKRDKHDG</sequence>
<evidence type="ECO:0000256" key="10">
    <source>
        <dbReference type="ARBA" id="ARBA00023080"/>
    </source>
</evidence>
<keyword evidence="7 12" id="KW-0378">Hydrolase</keyword>
<keyword evidence="10 12" id="KW-0546">Nucleotide metabolism</keyword>
<dbReference type="GO" id="GO:0036218">
    <property type="term" value="F:dTTP diphosphatase activity"/>
    <property type="evidence" value="ECO:0007669"/>
    <property type="project" value="RHEA"/>
</dbReference>
<name>A0A376LC44_ECOLX</name>
<dbReference type="Pfam" id="PF02545">
    <property type="entry name" value="Maf"/>
    <property type="match status" value="1"/>
</dbReference>
<evidence type="ECO:0000313" key="14">
    <source>
        <dbReference type="EMBL" id="STF41822.1"/>
    </source>
</evidence>
<evidence type="ECO:0000256" key="1">
    <source>
        <dbReference type="ARBA" id="ARBA00004496"/>
    </source>
</evidence>
<comment type="cofactor">
    <cofactor evidence="12">
        <name>a divalent metal cation</name>
        <dbReference type="ChEBI" id="CHEBI:60240"/>
    </cofactor>
</comment>
<dbReference type="InterPro" id="IPR007227">
    <property type="entry name" value="Cell_shape_determining_MreD"/>
</dbReference>
<evidence type="ECO:0000256" key="2">
    <source>
        <dbReference type="ARBA" id="ARBA00004651"/>
    </source>
</evidence>
<keyword evidence="11 13" id="KW-0472">Membrane</keyword>
<comment type="subcellular location">
    <subcellularLocation>
        <location evidence="2">Cell membrane</location>
        <topology evidence="2">Multi-pass membrane protein</topology>
    </subcellularLocation>
    <subcellularLocation>
        <location evidence="1 12">Cytoplasm</location>
    </subcellularLocation>
</comment>
<evidence type="ECO:0000256" key="3">
    <source>
        <dbReference type="ARBA" id="ARBA00007776"/>
    </source>
</evidence>
<keyword evidence="5 12" id="KW-0963">Cytoplasm</keyword>
<feature type="transmembrane region" description="Helical" evidence="13">
    <location>
        <begin position="6"/>
        <end position="25"/>
    </location>
</feature>
<evidence type="ECO:0000313" key="15">
    <source>
        <dbReference type="Proteomes" id="UP000254877"/>
    </source>
</evidence>
<dbReference type="GO" id="GO:0005886">
    <property type="term" value="C:plasma membrane"/>
    <property type="evidence" value="ECO:0007669"/>
    <property type="project" value="UniProtKB-SubCell"/>
</dbReference>
<organism evidence="14 15">
    <name type="scientific">Escherichia coli</name>
    <dbReference type="NCBI Taxonomy" id="562"/>
    <lineage>
        <taxon>Bacteria</taxon>
        <taxon>Pseudomonadati</taxon>
        <taxon>Pseudomonadota</taxon>
        <taxon>Gammaproteobacteria</taxon>
        <taxon>Enterobacterales</taxon>
        <taxon>Enterobacteriaceae</taxon>
        <taxon>Escherichia</taxon>
    </lineage>
</organism>
<comment type="catalytic activity">
    <reaction evidence="12">
        <text>dTTP + H2O = dTMP + diphosphate + H(+)</text>
        <dbReference type="Rhea" id="RHEA:28534"/>
        <dbReference type="ChEBI" id="CHEBI:15377"/>
        <dbReference type="ChEBI" id="CHEBI:15378"/>
        <dbReference type="ChEBI" id="CHEBI:33019"/>
        <dbReference type="ChEBI" id="CHEBI:37568"/>
        <dbReference type="ChEBI" id="CHEBI:63528"/>
        <dbReference type="EC" id="3.6.1.9"/>
    </reaction>
</comment>
<dbReference type="GO" id="GO:0008360">
    <property type="term" value="P:regulation of cell shape"/>
    <property type="evidence" value="ECO:0007669"/>
    <property type="project" value="UniProtKB-KW"/>
</dbReference>
<comment type="catalytic activity">
    <reaction evidence="12">
        <text>UTP + H2O = UMP + diphosphate + H(+)</text>
        <dbReference type="Rhea" id="RHEA:29395"/>
        <dbReference type="ChEBI" id="CHEBI:15377"/>
        <dbReference type="ChEBI" id="CHEBI:15378"/>
        <dbReference type="ChEBI" id="CHEBI:33019"/>
        <dbReference type="ChEBI" id="CHEBI:46398"/>
        <dbReference type="ChEBI" id="CHEBI:57865"/>
        <dbReference type="EC" id="3.6.1.9"/>
    </reaction>
</comment>
<dbReference type="HAMAP" id="MF_00528">
    <property type="entry name" value="Maf"/>
    <property type="match status" value="1"/>
</dbReference>